<dbReference type="Pfam" id="PF06441">
    <property type="entry name" value="EHN"/>
    <property type="match status" value="1"/>
</dbReference>
<dbReference type="InterPro" id="IPR029058">
    <property type="entry name" value="AB_hydrolase_fold"/>
</dbReference>
<comment type="similarity">
    <text evidence="1">Belongs to the peptidase S33 family.</text>
</comment>
<proteinExistence type="inferred from homology"/>
<evidence type="ECO:0000259" key="4">
    <source>
        <dbReference type="Pfam" id="PF06441"/>
    </source>
</evidence>
<name>A0A6A6TXR1_9PEZI</name>
<protein>
    <submittedName>
        <fullName evidence="5">Alpha/beta-hydrolase</fullName>
    </submittedName>
</protein>
<evidence type="ECO:0000313" key="5">
    <source>
        <dbReference type="EMBL" id="KAF2663628.1"/>
    </source>
</evidence>
<evidence type="ECO:0000313" key="6">
    <source>
        <dbReference type="Proteomes" id="UP000799302"/>
    </source>
</evidence>
<evidence type="ECO:0000256" key="1">
    <source>
        <dbReference type="ARBA" id="ARBA00010088"/>
    </source>
</evidence>
<sequence>MEGASDGQVDLPTDIQPYKIHVSTRYLQLTRRKLELTRLPREPDSINDQNWTLGTPKAALEPLIDFWLEKFNWRNQEATINQELPQFRTTLSIPISNVNPSKPLVPSDRSDENKTAEESLRIHFVHRPSTAPDAIPLLYVHGSPGSFYEITKIIGPLTSPIPTHLHSTEDSPSFHVVAPSIPGFGFSDASNQEGFGVKETADLYDKLMEKLEYRKYVVHASQSGFPIARMLAMNYPAHCVGVHTSNPPPPPTQFQPLSKPGYLKTAFSRIPFINFFSPSHTTNSSASCNIPDNTNTQAPATRAGIFRPQTISFALCDSPAGLLATILDQLYSTHHLPFWSQADVLTWTMLHWLPGPEAGLRWLHNTKNTSVYGRYMHVPLGISEYVDEEDMQVEKGGGRWWRGGKGGPGDKGGKGGWLASVQRVEWIKRRQGCVGTAGWDVASDVILDLREFCAVGRRDGWLDFGSTQDPLTKDERTILGQTLEGQTLDGQTLDGQAQHTRAQDLRAHGRNMRQSIILEEEMQVPRTPETAINISMNNTVDDEVKEEEQEKQQETQDGSQSIRNWLIWRYWHWHWKR</sequence>
<dbReference type="Gene3D" id="3.40.50.1820">
    <property type="entry name" value="alpha/beta hydrolase"/>
    <property type="match status" value="1"/>
</dbReference>
<reference evidence="5" key="1">
    <citation type="journal article" date="2020" name="Stud. Mycol.">
        <title>101 Dothideomycetes genomes: a test case for predicting lifestyles and emergence of pathogens.</title>
        <authorList>
            <person name="Haridas S."/>
            <person name="Albert R."/>
            <person name="Binder M."/>
            <person name="Bloem J."/>
            <person name="Labutti K."/>
            <person name="Salamov A."/>
            <person name="Andreopoulos B."/>
            <person name="Baker S."/>
            <person name="Barry K."/>
            <person name="Bills G."/>
            <person name="Bluhm B."/>
            <person name="Cannon C."/>
            <person name="Castanera R."/>
            <person name="Culley D."/>
            <person name="Daum C."/>
            <person name="Ezra D."/>
            <person name="Gonzalez J."/>
            <person name="Henrissat B."/>
            <person name="Kuo A."/>
            <person name="Liang C."/>
            <person name="Lipzen A."/>
            <person name="Lutzoni F."/>
            <person name="Magnuson J."/>
            <person name="Mondo S."/>
            <person name="Nolan M."/>
            <person name="Ohm R."/>
            <person name="Pangilinan J."/>
            <person name="Park H.-J."/>
            <person name="Ramirez L."/>
            <person name="Alfaro M."/>
            <person name="Sun H."/>
            <person name="Tritt A."/>
            <person name="Yoshinaga Y."/>
            <person name="Zwiers L.-H."/>
            <person name="Turgeon B."/>
            <person name="Goodwin S."/>
            <person name="Spatafora J."/>
            <person name="Crous P."/>
            <person name="Grigoriev I."/>
        </authorList>
    </citation>
    <scope>NUCLEOTIDE SEQUENCE</scope>
    <source>
        <strain evidence="5">CBS 115976</strain>
    </source>
</reference>
<dbReference type="GO" id="GO:0097176">
    <property type="term" value="P:epoxide metabolic process"/>
    <property type="evidence" value="ECO:0007669"/>
    <property type="project" value="TreeGrafter"/>
</dbReference>
<keyword evidence="2 5" id="KW-0378">Hydrolase</keyword>
<dbReference type="AlphaFoldDB" id="A0A6A6TXR1"/>
<dbReference type="PANTHER" id="PTHR21661:SF71">
    <property type="entry name" value="EPOXIDE HYDROLASE N-TERMINAL DOMAIN-CONTAINING PROTEIN"/>
    <property type="match status" value="1"/>
</dbReference>
<dbReference type="InterPro" id="IPR010497">
    <property type="entry name" value="Epoxide_hydro_N"/>
</dbReference>
<dbReference type="GO" id="GO:0004301">
    <property type="term" value="F:epoxide hydrolase activity"/>
    <property type="evidence" value="ECO:0007669"/>
    <property type="project" value="TreeGrafter"/>
</dbReference>
<evidence type="ECO:0000256" key="3">
    <source>
        <dbReference type="SAM" id="MobiDB-lite"/>
    </source>
</evidence>
<gene>
    <name evidence="5" type="ORF">BT63DRAFT_108321</name>
</gene>
<accession>A0A6A6TXR1</accession>
<dbReference type="PANTHER" id="PTHR21661">
    <property type="entry name" value="EPOXIDE HYDROLASE 1-RELATED"/>
    <property type="match status" value="1"/>
</dbReference>
<dbReference type="EMBL" id="MU004244">
    <property type="protein sequence ID" value="KAF2663628.1"/>
    <property type="molecule type" value="Genomic_DNA"/>
</dbReference>
<evidence type="ECO:0000256" key="2">
    <source>
        <dbReference type="ARBA" id="ARBA00022801"/>
    </source>
</evidence>
<keyword evidence="6" id="KW-1185">Reference proteome</keyword>
<dbReference type="SUPFAM" id="SSF53474">
    <property type="entry name" value="alpha/beta-Hydrolases"/>
    <property type="match status" value="1"/>
</dbReference>
<feature type="region of interest" description="Disordered" evidence="3">
    <location>
        <begin position="537"/>
        <end position="558"/>
    </location>
</feature>
<dbReference type="Proteomes" id="UP000799302">
    <property type="component" value="Unassembled WGS sequence"/>
</dbReference>
<dbReference type="OrthoDB" id="7130006at2759"/>
<organism evidence="5 6">
    <name type="scientific">Microthyrium microscopicum</name>
    <dbReference type="NCBI Taxonomy" id="703497"/>
    <lineage>
        <taxon>Eukaryota</taxon>
        <taxon>Fungi</taxon>
        <taxon>Dikarya</taxon>
        <taxon>Ascomycota</taxon>
        <taxon>Pezizomycotina</taxon>
        <taxon>Dothideomycetes</taxon>
        <taxon>Dothideomycetes incertae sedis</taxon>
        <taxon>Microthyriales</taxon>
        <taxon>Microthyriaceae</taxon>
        <taxon>Microthyrium</taxon>
    </lineage>
</organism>
<feature type="domain" description="Epoxide hydrolase N-terminal" evidence="4">
    <location>
        <begin position="15"/>
        <end position="150"/>
    </location>
</feature>